<evidence type="ECO:0000259" key="3">
    <source>
        <dbReference type="Pfam" id="PF00188"/>
    </source>
</evidence>
<dbReference type="CDD" id="cd05379">
    <property type="entry name" value="CAP_bacterial"/>
    <property type="match status" value="1"/>
</dbReference>
<evidence type="ECO:0000313" key="4">
    <source>
        <dbReference type="EMBL" id="UFZ04065.1"/>
    </source>
</evidence>
<evidence type="ECO:0000256" key="2">
    <source>
        <dbReference type="SAM" id="SignalP"/>
    </source>
</evidence>
<keyword evidence="5" id="KW-1185">Reference proteome</keyword>
<gene>
    <name evidence="4" type="ORF">LQG66_33550</name>
</gene>
<dbReference type="InterPro" id="IPR014044">
    <property type="entry name" value="CAP_dom"/>
</dbReference>
<feature type="domain" description="SCP" evidence="3">
    <location>
        <begin position="37"/>
        <end position="146"/>
    </location>
</feature>
<proteinExistence type="predicted"/>
<dbReference type="Pfam" id="PF00188">
    <property type="entry name" value="CAP"/>
    <property type="match status" value="1"/>
</dbReference>
<evidence type="ECO:0000256" key="1">
    <source>
        <dbReference type="SAM" id="MobiDB-lite"/>
    </source>
</evidence>
<evidence type="ECO:0000313" key="5">
    <source>
        <dbReference type="Proteomes" id="UP001431010"/>
    </source>
</evidence>
<dbReference type="Proteomes" id="UP001431010">
    <property type="component" value="Chromosome"/>
</dbReference>
<dbReference type="Gene3D" id="3.40.33.10">
    <property type="entry name" value="CAP"/>
    <property type="match status" value="1"/>
</dbReference>
<organism evidence="4 5">
    <name type="scientific">Bradyrhizobium ontarionense</name>
    <dbReference type="NCBI Taxonomy" id="2898149"/>
    <lineage>
        <taxon>Bacteria</taxon>
        <taxon>Pseudomonadati</taxon>
        <taxon>Pseudomonadota</taxon>
        <taxon>Alphaproteobacteria</taxon>
        <taxon>Hyphomicrobiales</taxon>
        <taxon>Nitrobacteraceae</taxon>
        <taxon>Bradyrhizobium</taxon>
    </lineage>
</organism>
<name>A0ABY3RAT1_9BRAD</name>
<accession>A0ABY3RAT1</accession>
<dbReference type="SUPFAM" id="SSF55797">
    <property type="entry name" value="PR-1-like"/>
    <property type="match status" value="1"/>
</dbReference>
<reference evidence="4" key="1">
    <citation type="journal article" date="2024" name="Antonie Van Leeuwenhoek">
        <title>Bradyrhizobium ontarionense sp. nov., a novel bacterial symbiont isolated from Aeschynomene indica (Indian jointvetch), harbours photosynthesis, nitrogen fixation and nitrous oxide (N2O) reductase genes.</title>
        <authorList>
            <person name="Bromfield E.S.P."/>
            <person name="Cloutier S."/>
        </authorList>
    </citation>
    <scope>NUCLEOTIDE SEQUENCE</scope>
    <source>
        <strain evidence="4">A19</strain>
    </source>
</reference>
<feature type="chain" id="PRO_5045188765" evidence="2">
    <location>
        <begin position="30"/>
        <end position="209"/>
    </location>
</feature>
<dbReference type="EMBL" id="CP088156">
    <property type="protein sequence ID" value="UFZ04065.1"/>
    <property type="molecule type" value="Genomic_DNA"/>
</dbReference>
<keyword evidence="2" id="KW-0732">Signal</keyword>
<feature type="signal peptide" evidence="2">
    <location>
        <begin position="1"/>
        <end position="29"/>
    </location>
</feature>
<protein>
    <submittedName>
        <fullName evidence="4">CAP domain-containing protein</fullName>
    </submittedName>
</protein>
<dbReference type="PANTHER" id="PTHR31157:SF1">
    <property type="entry name" value="SCP DOMAIN-CONTAINING PROTEIN"/>
    <property type="match status" value="1"/>
</dbReference>
<dbReference type="PANTHER" id="PTHR31157">
    <property type="entry name" value="SCP DOMAIN-CONTAINING PROTEIN"/>
    <property type="match status" value="1"/>
</dbReference>
<feature type="region of interest" description="Disordered" evidence="1">
    <location>
        <begin position="156"/>
        <end position="196"/>
    </location>
</feature>
<dbReference type="RefSeq" id="WP_231320077.1">
    <property type="nucleotide sequence ID" value="NZ_CP088156.1"/>
</dbReference>
<sequence length="209" mass="22386">MRELRFTSRGVRAVLVAALLALSAHAAFAEDTAPADQISAFRLKNGEGRVTRDTTLDRIAAEQARAMAEKDDLSHEVLGPFTRRVAPSQAGRAAENIAYGYDNFDKTLGQWINSPGHRKNLLLHQATKVGIASARTASGKRVYWAMVIAGDYETDKPKGKSKGKAVVAQTASKAGSKSEAKPATRWGAKPPASSSKDCHLSIKVIGLCI</sequence>
<dbReference type="InterPro" id="IPR035940">
    <property type="entry name" value="CAP_sf"/>
</dbReference>